<dbReference type="RefSeq" id="WP_184672367.1">
    <property type="nucleotide sequence ID" value="NZ_BAABAI010000007.1"/>
</dbReference>
<reference evidence="10 11" key="1">
    <citation type="submission" date="2020-08" db="EMBL/GenBank/DDBJ databases">
        <title>Sequencing the genomes of 1000 actinobacteria strains.</title>
        <authorList>
            <person name="Klenk H.-P."/>
        </authorList>
    </citation>
    <scope>NUCLEOTIDE SEQUENCE [LARGE SCALE GENOMIC DNA]</scope>
    <source>
        <strain evidence="10 11">DSM 45084</strain>
    </source>
</reference>
<feature type="active site" description="Charge relay system" evidence="5 6">
    <location>
        <position position="233"/>
    </location>
</feature>
<dbReference type="Pfam" id="PF00082">
    <property type="entry name" value="Peptidase_S8"/>
    <property type="match status" value="1"/>
</dbReference>
<name>A0A7W7WXZ5_9PSEU</name>
<evidence type="ECO:0000256" key="5">
    <source>
        <dbReference type="PIRSR" id="PIRSR615500-1"/>
    </source>
</evidence>
<evidence type="ECO:0000259" key="9">
    <source>
        <dbReference type="Pfam" id="PF00082"/>
    </source>
</evidence>
<dbReference type="PRINTS" id="PR00723">
    <property type="entry name" value="SUBTILISIN"/>
</dbReference>
<evidence type="ECO:0000256" key="6">
    <source>
        <dbReference type="PROSITE-ProRule" id="PRU01240"/>
    </source>
</evidence>
<feature type="active site" description="Charge relay system" evidence="5 6">
    <location>
        <position position="403"/>
    </location>
</feature>
<dbReference type="InterPro" id="IPR023827">
    <property type="entry name" value="Peptidase_S8_Asp-AS"/>
</dbReference>
<dbReference type="GO" id="GO:0004252">
    <property type="term" value="F:serine-type endopeptidase activity"/>
    <property type="evidence" value="ECO:0007669"/>
    <property type="project" value="UniProtKB-UniRule"/>
</dbReference>
<dbReference type="InterPro" id="IPR000209">
    <property type="entry name" value="Peptidase_S8/S53_dom"/>
</dbReference>
<keyword evidence="2 6" id="KW-0645">Protease</keyword>
<dbReference type="EMBL" id="JACHJS010000001">
    <property type="protein sequence ID" value="MBB4967561.1"/>
    <property type="molecule type" value="Genomic_DNA"/>
</dbReference>
<keyword evidence="3 6" id="KW-0378">Hydrolase</keyword>
<dbReference type="PROSITE" id="PS51892">
    <property type="entry name" value="SUBTILASE"/>
    <property type="match status" value="1"/>
</dbReference>
<dbReference type="InterPro" id="IPR015500">
    <property type="entry name" value="Peptidase_S8_subtilisin-rel"/>
</dbReference>
<proteinExistence type="inferred from homology"/>
<dbReference type="PROSITE" id="PS00136">
    <property type="entry name" value="SUBTILASE_ASP"/>
    <property type="match status" value="1"/>
</dbReference>
<comment type="caution">
    <text evidence="10">The sequence shown here is derived from an EMBL/GenBank/DDBJ whole genome shotgun (WGS) entry which is preliminary data.</text>
</comment>
<feature type="chain" id="PRO_5031266420" evidence="8">
    <location>
        <begin position="29"/>
        <end position="1038"/>
    </location>
</feature>
<evidence type="ECO:0000256" key="1">
    <source>
        <dbReference type="ARBA" id="ARBA00011073"/>
    </source>
</evidence>
<keyword evidence="4 6" id="KW-0720">Serine protease</keyword>
<protein>
    <submittedName>
        <fullName evidence="10">Subtilisin family serine protease</fullName>
    </submittedName>
</protein>
<keyword evidence="8" id="KW-0732">Signal</keyword>
<evidence type="ECO:0000313" key="11">
    <source>
        <dbReference type="Proteomes" id="UP000542674"/>
    </source>
</evidence>
<dbReference type="Gene3D" id="3.40.50.200">
    <property type="entry name" value="Peptidase S8/S53 domain"/>
    <property type="match status" value="1"/>
</dbReference>
<dbReference type="InterPro" id="IPR050131">
    <property type="entry name" value="Peptidase_S8_subtilisin-like"/>
</dbReference>
<dbReference type="InterPro" id="IPR023828">
    <property type="entry name" value="Peptidase_S8_Ser-AS"/>
</dbReference>
<feature type="active site" description="Charge relay system" evidence="5 6">
    <location>
        <position position="201"/>
    </location>
</feature>
<sequence>MPRTGTAALAVAVIAAGTVAAGAGTAAAAPVSSSDTVTLITGDKVTFAGDKVTGVEPGPGRDKTTFHRFERDGHAHVVPSDAFAPLAQGKLDPRLFDVTGLIGFGYDDKHRDSVPLVVQGKETRAAGMRTTATLPGAFAATVAKSDASANWSGMLGDPNVRRVWLDGLRTPTLDRSTRQIGAPTAWEKGFTGKGVKVAVLDSGVDGAHPDLAGREIAEHNFTTDPDTVDRNGHGTHVAATIASHDPKYRGVAPDASILDGKVCAGKGCPESAILAGIEWAVDQGTDIVNLSLGGLDFPGVDPLEEAINTYSERSGTLFVVSAGNDGLPGTVNSPGSADAALTVGAVDQNDAVAGFSSRGPRLGDHAVKPDVTAPGVRIVAAKAAEGRNGEPVDDTHVAMQGTSMATPHVAGAAALLAQQHPDWTGARIKAALTGSAVPKSGTGEFDQGSGRIDVAAATVVTVVAEPTTLTFGEQRWPRQDDEPLTRDLVYRNTGDQPAVLGLTLETGAPSGLFSLSANEITVPAHGTASVRVTADTRTHPDGRHSGTVVTTGAIKVRVPLSVHSEPESYDVHLEFIGHDGRPATTHNTAWHGSAPGEQFRFLDPSVPSTTLRLAKGDYVLTSVVGESTRQALLSAPKLSVTADMVVKVDARTAKPLTVTAPDATAVHQSAIVGVAWKGESVFTNFPNGFGDLTSIGVIGPQPRLDGLYTFAATKAVTATATYMLGYIDRGRVSTGFIRKPAKKDLAEIRIDPQGTPGLSHSLAESMRLSDDQSINWFSRPATPSNLVEYVTTDVSWNWGFSQHRGDSLAADWSSPMRAYRQGQVHDLRFQVPAFNPVTRLDEQGSTVYGTSGALLMILKTYVDGGGNRGVIGAPKVTLYRNGTLVEEQNSDWVAFTKLPEGMADYRVETESTHSPEMSEYGTLVRTAWNFRFAPSATSDRTRVPVPVTAVQFTPTNGIVAAGKSVRVPFGFTGPRQRIEVAEVSYDDGATWTKVPVAGDSVLLRTPKRDGYVSLRAKGSDGKGNGFEQTTIRSFKFAK</sequence>
<dbReference type="SUPFAM" id="SSF52743">
    <property type="entry name" value="Subtilisin-like"/>
    <property type="match status" value="1"/>
</dbReference>
<dbReference type="PANTHER" id="PTHR43806">
    <property type="entry name" value="PEPTIDASE S8"/>
    <property type="match status" value="1"/>
</dbReference>
<dbReference type="AlphaFoldDB" id="A0A7W7WXZ5"/>
<gene>
    <name evidence="10" type="ORF">F4559_004920</name>
</gene>
<keyword evidence="11" id="KW-1185">Reference proteome</keyword>
<dbReference type="PROSITE" id="PS00138">
    <property type="entry name" value="SUBTILASE_SER"/>
    <property type="match status" value="1"/>
</dbReference>
<feature type="domain" description="Peptidase S8/S53" evidence="9">
    <location>
        <begin position="192"/>
        <end position="443"/>
    </location>
</feature>
<comment type="similarity">
    <text evidence="1 6 7">Belongs to the peptidase S8 family.</text>
</comment>
<evidence type="ECO:0000313" key="10">
    <source>
        <dbReference type="EMBL" id="MBB4967561.1"/>
    </source>
</evidence>
<organism evidence="10 11">
    <name type="scientific">Saccharothrix violaceirubra</name>
    <dbReference type="NCBI Taxonomy" id="413306"/>
    <lineage>
        <taxon>Bacteria</taxon>
        <taxon>Bacillati</taxon>
        <taxon>Actinomycetota</taxon>
        <taxon>Actinomycetes</taxon>
        <taxon>Pseudonocardiales</taxon>
        <taxon>Pseudonocardiaceae</taxon>
        <taxon>Saccharothrix</taxon>
    </lineage>
</organism>
<evidence type="ECO:0000256" key="7">
    <source>
        <dbReference type="RuleBase" id="RU003355"/>
    </source>
</evidence>
<dbReference type="PANTHER" id="PTHR43806:SF11">
    <property type="entry name" value="CEREVISIN-RELATED"/>
    <property type="match status" value="1"/>
</dbReference>
<evidence type="ECO:0000256" key="4">
    <source>
        <dbReference type="ARBA" id="ARBA00022825"/>
    </source>
</evidence>
<dbReference type="Proteomes" id="UP000542674">
    <property type="component" value="Unassembled WGS sequence"/>
</dbReference>
<evidence type="ECO:0000256" key="2">
    <source>
        <dbReference type="ARBA" id="ARBA00022670"/>
    </source>
</evidence>
<feature type="signal peptide" evidence="8">
    <location>
        <begin position="1"/>
        <end position="28"/>
    </location>
</feature>
<dbReference type="InterPro" id="IPR036852">
    <property type="entry name" value="Peptidase_S8/S53_dom_sf"/>
</dbReference>
<evidence type="ECO:0000256" key="8">
    <source>
        <dbReference type="SAM" id="SignalP"/>
    </source>
</evidence>
<evidence type="ECO:0000256" key="3">
    <source>
        <dbReference type="ARBA" id="ARBA00022801"/>
    </source>
</evidence>
<accession>A0A7W7WXZ5</accession>
<dbReference type="GO" id="GO:0006508">
    <property type="term" value="P:proteolysis"/>
    <property type="evidence" value="ECO:0007669"/>
    <property type="project" value="UniProtKB-KW"/>
</dbReference>